<gene>
    <name evidence="2" type="ORF">BBBOND_0307610</name>
</gene>
<protein>
    <submittedName>
        <fullName evidence="2">Uncharacterized protein</fullName>
    </submittedName>
</protein>
<accession>A0A061DA73</accession>
<reference evidence="3" key="1">
    <citation type="journal article" date="2014" name="Nucleic Acids Res.">
        <title>The evolutionary dynamics of variant antigen genes in Babesia reveal a history of genomic innovation underlying host-parasite interaction.</title>
        <authorList>
            <person name="Jackson A.P."/>
            <person name="Otto T.D."/>
            <person name="Darby A."/>
            <person name="Ramaprasad A."/>
            <person name="Xia D."/>
            <person name="Echaide I.E."/>
            <person name="Farber M."/>
            <person name="Gahlot S."/>
            <person name="Gamble J."/>
            <person name="Gupta D."/>
            <person name="Gupta Y."/>
            <person name="Jackson L."/>
            <person name="Malandrin L."/>
            <person name="Malas T.B."/>
            <person name="Moussa E."/>
            <person name="Nair M."/>
            <person name="Reid A.J."/>
            <person name="Sanders M."/>
            <person name="Sharma J."/>
            <person name="Tracey A."/>
            <person name="Quail M.A."/>
            <person name="Weir W."/>
            <person name="Wastling J.M."/>
            <person name="Hall N."/>
            <person name="Willadsen P."/>
            <person name="Lingelbach K."/>
            <person name="Shiels B."/>
            <person name="Tait A."/>
            <person name="Berriman M."/>
            <person name="Allred D.R."/>
            <person name="Pain A."/>
        </authorList>
    </citation>
    <scope>NUCLEOTIDE SEQUENCE [LARGE SCALE GENOMIC DNA]</scope>
    <source>
        <strain evidence="3">Bond</strain>
    </source>
</reference>
<feature type="compositionally biased region" description="Polar residues" evidence="1">
    <location>
        <begin position="109"/>
        <end position="121"/>
    </location>
</feature>
<evidence type="ECO:0000313" key="3">
    <source>
        <dbReference type="Proteomes" id="UP000033188"/>
    </source>
</evidence>
<feature type="region of interest" description="Disordered" evidence="1">
    <location>
        <begin position="58"/>
        <end position="131"/>
    </location>
</feature>
<dbReference type="AlphaFoldDB" id="A0A061DA73"/>
<dbReference type="KEGG" id="bbig:BBBOND_0307610"/>
<dbReference type="Proteomes" id="UP000033188">
    <property type="component" value="Chromosome 3"/>
</dbReference>
<dbReference type="GeneID" id="24565398"/>
<proteinExistence type="predicted"/>
<keyword evidence="3" id="KW-1185">Reference proteome</keyword>
<dbReference type="VEuPathDB" id="PiroplasmaDB:BBBOND_0307610"/>
<sequence length="156" mass="17165">MMRSRSKEADATELDMQASSISVRVAWEHLYTDTMLCAALTSPSHATCLWRCTRFVGASGPQSHGTDGLRGPRTAGFYADTPAHTRRAADPAGRSRTTPPRRYTHGPSPGQTPTQPLSTGSKRFESPLHSEILVTKRSRRLATECANRRSGLQRRT</sequence>
<dbReference type="RefSeq" id="XP_012769043.1">
    <property type="nucleotide sequence ID" value="XM_012913589.1"/>
</dbReference>
<evidence type="ECO:0000256" key="1">
    <source>
        <dbReference type="SAM" id="MobiDB-lite"/>
    </source>
</evidence>
<dbReference type="EMBL" id="LK391709">
    <property type="protein sequence ID" value="CDR96857.1"/>
    <property type="molecule type" value="Genomic_DNA"/>
</dbReference>
<evidence type="ECO:0000313" key="2">
    <source>
        <dbReference type="EMBL" id="CDR96857.1"/>
    </source>
</evidence>
<name>A0A061DA73_BABBI</name>
<organism evidence="2 3">
    <name type="scientific">Babesia bigemina</name>
    <dbReference type="NCBI Taxonomy" id="5866"/>
    <lineage>
        <taxon>Eukaryota</taxon>
        <taxon>Sar</taxon>
        <taxon>Alveolata</taxon>
        <taxon>Apicomplexa</taxon>
        <taxon>Aconoidasida</taxon>
        <taxon>Piroplasmida</taxon>
        <taxon>Babesiidae</taxon>
        <taxon>Babesia</taxon>
    </lineage>
</organism>